<dbReference type="Proteomes" id="UP001221413">
    <property type="component" value="Unassembled WGS sequence"/>
</dbReference>
<dbReference type="EMBL" id="JAQGDS010000001">
    <property type="protein sequence ID" value="KAJ6264971.1"/>
    <property type="molecule type" value="Genomic_DNA"/>
</dbReference>
<evidence type="ECO:0000256" key="1">
    <source>
        <dbReference type="SAM" id="MobiDB-lite"/>
    </source>
</evidence>
<evidence type="ECO:0000313" key="2">
    <source>
        <dbReference type="EMBL" id="KAJ6264971.1"/>
    </source>
</evidence>
<reference evidence="2" key="1">
    <citation type="submission" date="2023-01" db="EMBL/GenBank/DDBJ databases">
        <title>The chitinases involved in constricting ring structure development in the nematode-trapping fungus Drechslerella dactyloides.</title>
        <authorList>
            <person name="Wang R."/>
            <person name="Zhang L."/>
            <person name="Tang P."/>
            <person name="Li S."/>
            <person name="Liang L."/>
        </authorList>
    </citation>
    <scope>NUCLEOTIDE SEQUENCE</scope>
    <source>
        <strain evidence="2">YMF1.00031</strain>
    </source>
</reference>
<protein>
    <submittedName>
        <fullName evidence="2">Uncharacterized protein</fullName>
    </submittedName>
</protein>
<evidence type="ECO:0000313" key="3">
    <source>
        <dbReference type="Proteomes" id="UP001221413"/>
    </source>
</evidence>
<accession>A0AAD6NMQ4</accession>
<feature type="region of interest" description="Disordered" evidence="1">
    <location>
        <begin position="1"/>
        <end position="23"/>
    </location>
</feature>
<organism evidence="2 3">
    <name type="scientific">Drechslerella dactyloides</name>
    <name type="common">Nematode-trapping fungus</name>
    <name type="synonym">Arthrobotrys dactyloides</name>
    <dbReference type="NCBI Taxonomy" id="74499"/>
    <lineage>
        <taxon>Eukaryota</taxon>
        <taxon>Fungi</taxon>
        <taxon>Dikarya</taxon>
        <taxon>Ascomycota</taxon>
        <taxon>Pezizomycotina</taxon>
        <taxon>Orbiliomycetes</taxon>
        <taxon>Orbiliales</taxon>
        <taxon>Orbiliaceae</taxon>
        <taxon>Drechslerella</taxon>
    </lineage>
</organism>
<keyword evidence="3" id="KW-1185">Reference proteome</keyword>
<comment type="caution">
    <text evidence="2">The sequence shown here is derived from an EMBL/GenBank/DDBJ whole genome shotgun (WGS) entry which is preliminary data.</text>
</comment>
<proteinExistence type="predicted"/>
<dbReference type="AlphaFoldDB" id="A0AAD6NMQ4"/>
<gene>
    <name evidence="2" type="ORF">Dda_1125</name>
</gene>
<feature type="compositionally biased region" description="Basic and acidic residues" evidence="1">
    <location>
        <begin position="53"/>
        <end position="86"/>
    </location>
</feature>
<sequence>MTPVGSKRQAGSDIPAPAWRQSVHGTAVAVDGGSGRRSDLTIYPVDWSLAHRVGREERTPGCKQATSDDRGRNPKSEDAVDPKRLL</sequence>
<feature type="region of interest" description="Disordered" evidence="1">
    <location>
        <begin position="51"/>
        <end position="86"/>
    </location>
</feature>
<name>A0AAD6NMQ4_DREDA</name>